<organism evidence="1 2">
    <name type="scientific">Elysia crispata</name>
    <name type="common">lettuce slug</name>
    <dbReference type="NCBI Taxonomy" id="231223"/>
    <lineage>
        <taxon>Eukaryota</taxon>
        <taxon>Metazoa</taxon>
        <taxon>Spiralia</taxon>
        <taxon>Lophotrochozoa</taxon>
        <taxon>Mollusca</taxon>
        <taxon>Gastropoda</taxon>
        <taxon>Heterobranchia</taxon>
        <taxon>Euthyneura</taxon>
        <taxon>Panpulmonata</taxon>
        <taxon>Sacoglossa</taxon>
        <taxon>Placobranchoidea</taxon>
        <taxon>Plakobranchidae</taxon>
        <taxon>Elysia</taxon>
    </lineage>
</organism>
<dbReference type="Proteomes" id="UP001283361">
    <property type="component" value="Unassembled WGS sequence"/>
</dbReference>
<accession>A0AAE1BAL4</accession>
<gene>
    <name evidence="1" type="ORF">RRG08_048463</name>
</gene>
<dbReference type="EMBL" id="JAWDGP010000283">
    <property type="protein sequence ID" value="KAK3801876.1"/>
    <property type="molecule type" value="Genomic_DNA"/>
</dbReference>
<reference evidence="1" key="1">
    <citation type="journal article" date="2023" name="G3 (Bethesda)">
        <title>A reference genome for the long-term kleptoplast-retaining sea slug Elysia crispata morphotype clarki.</title>
        <authorList>
            <person name="Eastman K.E."/>
            <person name="Pendleton A.L."/>
            <person name="Shaikh M.A."/>
            <person name="Suttiyut T."/>
            <person name="Ogas R."/>
            <person name="Tomko P."/>
            <person name="Gavelis G."/>
            <person name="Widhalm J.R."/>
            <person name="Wisecaver J.H."/>
        </authorList>
    </citation>
    <scope>NUCLEOTIDE SEQUENCE</scope>
    <source>
        <strain evidence="1">ECLA1</strain>
    </source>
</reference>
<keyword evidence="2" id="KW-1185">Reference proteome</keyword>
<sequence>MTCHLNLVLLNPQRNTANSISMTASSLIPVLKQYLRKVLSGTLVVSRESPRVHQVQTRGCKPMIEASRTAWSKTSIKSGTCVRQFVVGLSGRCCPKIWVV</sequence>
<name>A0AAE1BAL4_9GAST</name>
<evidence type="ECO:0000313" key="1">
    <source>
        <dbReference type="EMBL" id="KAK3801876.1"/>
    </source>
</evidence>
<evidence type="ECO:0000313" key="2">
    <source>
        <dbReference type="Proteomes" id="UP001283361"/>
    </source>
</evidence>
<proteinExistence type="predicted"/>
<comment type="caution">
    <text evidence="1">The sequence shown here is derived from an EMBL/GenBank/DDBJ whole genome shotgun (WGS) entry which is preliminary data.</text>
</comment>
<protein>
    <submittedName>
        <fullName evidence="1">Uncharacterized protein</fullName>
    </submittedName>
</protein>
<dbReference type="AlphaFoldDB" id="A0AAE1BAL4"/>